<evidence type="ECO:0000313" key="1">
    <source>
        <dbReference type="EMBL" id="KAI4330746.1"/>
    </source>
</evidence>
<reference evidence="2" key="1">
    <citation type="journal article" date="2023" name="Front. Plant Sci.">
        <title>Chromosomal-level genome assembly of Melastoma candidum provides insights into trichome evolution.</title>
        <authorList>
            <person name="Zhong Y."/>
            <person name="Wu W."/>
            <person name="Sun C."/>
            <person name="Zou P."/>
            <person name="Liu Y."/>
            <person name="Dai S."/>
            <person name="Zhou R."/>
        </authorList>
    </citation>
    <scope>NUCLEOTIDE SEQUENCE [LARGE SCALE GENOMIC DNA]</scope>
</reference>
<gene>
    <name evidence="1" type="ORF">MLD38_029003</name>
</gene>
<accession>A0ACB9N4A8</accession>
<protein>
    <submittedName>
        <fullName evidence="1">Uncharacterized protein</fullName>
    </submittedName>
</protein>
<organism evidence="1 2">
    <name type="scientific">Melastoma candidum</name>
    <dbReference type="NCBI Taxonomy" id="119954"/>
    <lineage>
        <taxon>Eukaryota</taxon>
        <taxon>Viridiplantae</taxon>
        <taxon>Streptophyta</taxon>
        <taxon>Embryophyta</taxon>
        <taxon>Tracheophyta</taxon>
        <taxon>Spermatophyta</taxon>
        <taxon>Magnoliopsida</taxon>
        <taxon>eudicotyledons</taxon>
        <taxon>Gunneridae</taxon>
        <taxon>Pentapetalae</taxon>
        <taxon>rosids</taxon>
        <taxon>malvids</taxon>
        <taxon>Myrtales</taxon>
        <taxon>Melastomataceae</taxon>
        <taxon>Melastomatoideae</taxon>
        <taxon>Melastomateae</taxon>
        <taxon>Melastoma</taxon>
    </lineage>
</organism>
<keyword evidence="2" id="KW-1185">Reference proteome</keyword>
<evidence type="ECO:0000313" key="2">
    <source>
        <dbReference type="Proteomes" id="UP001057402"/>
    </source>
</evidence>
<dbReference type="EMBL" id="CM042887">
    <property type="protein sequence ID" value="KAI4330746.1"/>
    <property type="molecule type" value="Genomic_DNA"/>
</dbReference>
<name>A0ACB9N4A8_9MYRT</name>
<sequence>MEELDVLATDSMESLNTLIILFVLWALMLLMLLPWGAHSDICEYLCISTPATTRARPDESLRHSAAKEKAAPLVSGVDPVSKEDSPKRADAGDTDWEGSTKHGTGEMADRGHGFKDGDHGWELVERSHLVRDFERAVRFIDGQTAAGTAELSGDEKSRFEGLINIVVGCLGKEPQPTSAGAKRNVGHGLTSAEVLMLQYVYLVQAKFPRWREDVERDLQEQFFRTLRARRLAQ</sequence>
<comment type="caution">
    <text evidence="1">The sequence shown here is derived from an EMBL/GenBank/DDBJ whole genome shotgun (WGS) entry which is preliminary data.</text>
</comment>
<proteinExistence type="predicted"/>
<dbReference type="Proteomes" id="UP001057402">
    <property type="component" value="Chromosome 8"/>
</dbReference>